<dbReference type="InterPro" id="IPR013320">
    <property type="entry name" value="ConA-like_dom_sf"/>
</dbReference>
<dbReference type="CDD" id="cd08996">
    <property type="entry name" value="GH32_FFase"/>
    <property type="match status" value="1"/>
</dbReference>
<dbReference type="SUPFAM" id="SSF49899">
    <property type="entry name" value="Concanavalin A-like lectins/glucanases"/>
    <property type="match status" value="1"/>
</dbReference>
<dbReference type="PANTHER" id="PTHR43101:SF1">
    <property type="entry name" value="BETA-FRUCTOSIDASE"/>
    <property type="match status" value="1"/>
</dbReference>
<dbReference type="Pfam" id="PF00251">
    <property type="entry name" value="Glyco_hydro_32N"/>
    <property type="match status" value="1"/>
</dbReference>
<evidence type="ECO:0000256" key="3">
    <source>
        <dbReference type="ARBA" id="ARBA00022801"/>
    </source>
</evidence>
<dbReference type="Gene3D" id="2.115.10.20">
    <property type="entry name" value="Glycosyl hydrolase domain, family 43"/>
    <property type="match status" value="1"/>
</dbReference>
<dbReference type="Gene3D" id="3.40.50.880">
    <property type="match status" value="1"/>
</dbReference>
<evidence type="ECO:0000256" key="4">
    <source>
        <dbReference type="ARBA" id="ARBA00023295"/>
    </source>
</evidence>
<keyword evidence="4" id="KW-0326">Glycosidase</keyword>
<gene>
    <name evidence="7" type="ORF">SAMN04487948_1185</name>
</gene>
<dbReference type="Proteomes" id="UP000199126">
    <property type="component" value="Unassembled WGS sequence"/>
</dbReference>
<evidence type="ECO:0000256" key="2">
    <source>
        <dbReference type="ARBA" id="ARBA00012758"/>
    </source>
</evidence>
<dbReference type="PANTHER" id="PTHR43101">
    <property type="entry name" value="BETA-FRUCTOSIDASE"/>
    <property type="match status" value="1"/>
</dbReference>
<sequence>MESRYGHELHEATHRTARLIVERDEHSRSADETVSLSDLANDELAEYDVLWWHREQPMGSSARARLDDASNSLREFLSAGGGLLLTHGAVEAAEALGIETSRPDVVEQTDAEESGFLVRPQYKHHPIFEGIDTLRPEPAPASDAVTVAYDSLYPRDADVLASRHLDGEDCPSESSILCWTVGDGRVVGVGSDLSGRHTETQRRLFKNCLAYAAGAEEAPATTGRPKDREEFEALREVVPDENHRPAYHFTAPANWLNDPNGLVQWNGRYHLFYQYNPAGPFHGSIHWGHAVSDDLVSWTDEPVALAPDQDGPDADGVWSGCFVDDDGTPTVMYTGGASNDQLPCLARATDGALRNWKKDPRNPLIQRVPDEVDILQTIDWDYEFRDHCVWREDETWYQVIGSGIDGEGGAALLFESDDLLEWEYCHPLLTGDWRRTGPMWECPELLRFDNGAVLHVSDYSKVVWFAGEYDESTRQFDSEETGLLDHGVFYAPQSFVDDDGRTLMFGWLKEDRDGEAQWDAGWSGAMSLPRVVSLTEDGALQYSLPEEIQRLRETHHSYADLTISPDEPTTLSPVEGDMLELKLTVDATNVGEFGIVLRETPDGSERTVVRCNIRKRTVTVDRSQSSLSDAVNDQPHSMPVSLESDGSLSLHLYLDRSVLELFANDAQALATRIYPTREDSTGVSLYAADTDVSVEALEIWDLGA</sequence>
<dbReference type="SMART" id="SM00640">
    <property type="entry name" value="Glyco_32"/>
    <property type="match status" value="1"/>
</dbReference>
<reference evidence="8" key="1">
    <citation type="submission" date="2016-10" db="EMBL/GenBank/DDBJ databases">
        <authorList>
            <person name="Varghese N."/>
            <person name="Submissions S."/>
        </authorList>
    </citation>
    <scope>NUCLEOTIDE SEQUENCE [LARGE SCALE GENOMIC DNA]</scope>
    <source>
        <strain evidence="8">CGMCC 1.10121</strain>
    </source>
</reference>
<dbReference type="AlphaFoldDB" id="A0A1H8VN47"/>
<protein>
    <recommendedName>
        <fullName evidence="2">beta-fructofuranosidase</fullName>
        <ecNumber evidence="2">3.2.1.26</ecNumber>
    </recommendedName>
</protein>
<evidence type="ECO:0000313" key="8">
    <source>
        <dbReference type="Proteomes" id="UP000199126"/>
    </source>
</evidence>
<dbReference type="SUPFAM" id="SSF75005">
    <property type="entry name" value="Arabinanase/levansucrase/invertase"/>
    <property type="match status" value="1"/>
</dbReference>
<accession>A0A1H8VN47</accession>
<evidence type="ECO:0000313" key="7">
    <source>
        <dbReference type="EMBL" id="SEP16647.1"/>
    </source>
</evidence>
<evidence type="ECO:0000259" key="5">
    <source>
        <dbReference type="Pfam" id="PF00251"/>
    </source>
</evidence>
<dbReference type="EC" id="3.2.1.26" evidence="2"/>
<proteinExistence type="inferred from homology"/>
<evidence type="ECO:0000256" key="1">
    <source>
        <dbReference type="ARBA" id="ARBA00009902"/>
    </source>
</evidence>
<dbReference type="SUPFAM" id="SSF52317">
    <property type="entry name" value="Class I glutamine amidotransferase-like"/>
    <property type="match status" value="1"/>
</dbReference>
<dbReference type="InterPro" id="IPR001362">
    <property type="entry name" value="Glyco_hydro_32"/>
</dbReference>
<feature type="domain" description="Glycosyl hydrolase family 32 C-terminal" evidence="6">
    <location>
        <begin position="547"/>
        <end position="701"/>
    </location>
</feature>
<organism evidence="7 8">
    <name type="scientific">Halogranum amylolyticum</name>
    <dbReference type="NCBI Taxonomy" id="660520"/>
    <lineage>
        <taxon>Archaea</taxon>
        <taxon>Methanobacteriati</taxon>
        <taxon>Methanobacteriota</taxon>
        <taxon>Stenosarchaea group</taxon>
        <taxon>Halobacteria</taxon>
        <taxon>Halobacteriales</taxon>
        <taxon>Haloferacaceae</taxon>
    </lineage>
</organism>
<dbReference type="InterPro" id="IPR051214">
    <property type="entry name" value="GH32_Enzymes"/>
</dbReference>
<dbReference type="InterPro" id="IPR023296">
    <property type="entry name" value="Glyco_hydro_beta-prop_sf"/>
</dbReference>
<dbReference type="InterPro" id="IPR029062">
    <property type="entry name" value="Class_I_gatase-like"/>
</dbReference>
<name>A0A1H8VN47_9EURY</name>
<dbReference type="Gene3D" id="2.60.120.560">
    <property type="entry name" value="Exo-inulinase, domain 1"/>
    <property type="match status" value="1"/>
</dbReference>
<dbReference type="GO" id="GO:0005975">
    <property type="term" value="P:carbohydrate metabolic process"/>
    <property type="evidence" value="ECO:0007669"/>
    <property type="project" value="InterPro"/>
</dbReference>
<dbReference type="InterPro" id="IPR013148">
    <property type="entry name" value="Glyco_hydro_32_N"/>
</dbReference>
<dbReference type="InterPro" id="IPR013189">
    <property type="entry name" value="Glyco_hydro_32_C"/>
</dbReference>
<keyword evidence="3" id="KW-0378">Hydrolase</keyword>
<comment type="similarity">
    <text evidence="1">Belongs to the glycosyl hydrolase 32 family.</text>
</comment>
<feature type="domain" description="Glycosyl hydrolase family 32 N-terminal" evidence="5">
    <location>
        <begin position="248"/>
        <end position="537"/>
    </location>
</feature>
<evidence type="ECO:0000259" key="6">
    <source>
        <dbReference type="Pfam" id="PF08244"/>
    </source>
</evidence>
<dbReference type="Pfam" id="PF08244">
    <property type="entry name" value="Glyco_hydro_32C"/>
    <property type="match status" value="1"/>
</dbReference>
<keyword evidence="8" id="KW-1185">Reference proteome</keyword>
<dbReference type="GO" id="GO:0004564">
    <property type="term" value="F:beta-fructofuranosidase activity"/>
    <property type="evidence" value="ECO:0007669"/>
    <property type="project" value="UniProtKB-EC"/>
</dbReference>
<dbReference type="EMBL" id="FODV01000018">
    <property type="protein sequence ID" value="SEP16647.1"/>
    <property type="molecule type" value="Genomic_DNA"/>
</dbReference>